<proteinExistence type="predicted"/>
<name>A0A1H0AMG5_9SPHI</name>
<dbReference type="RefSeq" id="WP_245723891.1">
    <property type="nucleotide sequence ID" value="NZ_FNGY01000007.1"/>
</dbReference>
<accession>A0A1H0AMG5</accession>
<evidence type="ECO:0000256" key="1">
    <source>
        <dbReference type="SAM" id="Coils"/>
    </source>
</evidence>
<dbReference type="EMBL" id="FNGY01000007">
    <property type="protein sequence ID" value="SDN34762.1"/>
    <property type="molecule type" value="Genomic_DNA"/>
</dbReference>
<reference evidence="3" key="1">
    <citation type="submission" date="2016-10" db="EMBL/GenBank/DDBJ databases">
        <authorList>
            <person name="Varghese N."/>
            <person name="Submissions S."/>
        </authorList>
    </citation>
    <scope>NUCLEOTIDE SEQUENCE [LARGE SCALE GENOMIC DNA]</scope>
    <source>
        <strain evidence="3">DSM 19110</strain>
    </source>
</reference>
<evidence type="ECO:0000313" key="3">
    <source>
        <dbReference type="Proteomes" id="UP000183200"/>
    </source>
</evidence>
<dbReference type="AlphaFoldDB" id="A0A1H0AMG5"/>
<keyword evidence="1" id="KW-0175">Coiled coil</keyword>
<protein>
    <submittedName>
        <fullName evidence="2">Uncharacterized protein</fullName>
    </submittedName>
</protein>
<organism evidence="2 3">
    <name type="scientific">Pedobacter steynii</name>
    <dbReference type="NCBI Taxonomy" id="430522"/>
    <lineage>
        <taxon>Bacteria</taxon>
        <taxon>Pseudomonadati</taxon>
        <taxon>Bacteroidota</taxon>
        <taxon>Sphingobacteriia</taxon>
        <taxon>Sphingobacteriales</taxon>
        <taxon>Sphingobacteriaceae</taxon>
        <taxon>Pedobacter</taxon>
    </lineage>
</organism>
<evidence type="ECO:0000313" key="2">
    <source>
        <dbReference type="EMBL" id="SDN34762.1"/>
    </source>
</evidence>
<keyword evidence="3" id="KW-1185">Reference proteome</keyword>
<dbReference type="Proteomes" id="UP000183200">
    <property type="component" value="Unassembled WGS sequence"/>
</dbReference>
<sequence length="345" mass="38433">MKPYFKALIITFITGLVYFPEVHAQNLLDLQGWTIGTGSSGIFTANGLDSENSREWGEGPRGERTILWKASPDGNVDGDGGWNSLFFAISNANMYRFAVWIKKTNSLDGTTYFGCQNVRYLDGSNNDNAYFLERKLPEINKWYLLIGYIHASNDESLVNYGGVYDGTTGAKVGTATDFKFKPGAVNTNHRTYLFYDPNVNDRQFFYAPRVDLVNGNEPTIASLLGLQGVSGDMAYFPGKVGIKTSVPGDYELAVKGKIRAQEIKVEGGIWPDYVFAKSYELPVLSETEKFIRENGHLPGVPAAAEVKANGINIGDMNTKLLQKIEELTLHLIRQQKEIDQLKKRK</sequence>
<gene>
    <name evidence="2" type="ORF">SAMN05421820_107145</name>
</gene>
<feature type="coiled-coil region" evidence="1">
    <location>
        <begin position="317"/>
        <end position="344"/>
    </location>
</feature>